<dbReference type="InterPro" id="IPR056561">
    <property type="entry name" value="NFP_LYK_LysM1"/>
</dbReference>
<dbReference type="InterPro" id="IPR011992">
    <property type="entry name" value="EF-hand-dom_pair"/>
</dbReference>
<keyword evidence="11" id="KW-1015">Disulfide bond</keyword>
<evidence type="ECO:0000259" key="16">
    <source>
        <dbReference type="PROSITE" id="PS51782"/>
    </source>
</evidence>
<dbReference type="GO" id="GO:0004672">
    <property type="term" value="F:protein kinase activity"/>
    <property type="evidence" value="ECO:0007669"/>
    <property type="project" value="InterPro"/>
</dbReference>
<proteinExistence type="predicted"/>
<dbReference type="CDD" id="cd00051">
    <property type="entry name" value="EFh"/>
    <property type="match status" value="2"/>
</dbReference>
<dbReference type="Gene3D" id="3.30.200.20">
    <property type="entry name" value="Phosphorylase Kinase, domain 1"/>
    <property type="match status" value="1"/>
</dbReference>
<dbReference type="InterPro" id="IPR052611">
    <property type="entry name" value="Plant_RLK_LysM"/>
</dbReference>
<feature type="transmembrane region" description="Helical" evidence="13">
    <location>
        <begin position="416"/>
        <end position="438"/>
    </location>
</feature>
<dbReference type="FunFam" id="1.10.238.10:FF:000178">
    <property type="entry name" value="Calmodulin-2 A"/>
    <property type="match status" value="1"/>
</dbReference>
<gene>
    <name evidence="17" type="ORF">GH714_005789</name>
</gene>
<dbReference type="InterPro" id="IPR056563">
    <property type="entry name" value="LysM3_LYK4_5"/>
</dbReference>
<dbReference type="GO" id="GO:0005886">
    <property type="term" value="C:plasma membrane"/>
    <property type="evidence" value="ECO:0007669"/>
    <property type="project" value="UniProtKB-SubCell"/>
</dbReference>
<dbReference type="SMART" id="SM00054">
    <property type="entry name" value="EFh"/>
    <property type="match status" value="2"/>
</dbReference>
<comment type="caution">
    <text evidence="17">The sequence shown here is derived from an EMBL/GenBank/DDBJ whole genome shotgun (WGS) entry which is preliminary data.</text>
</comment>
<protein>
    <recommendedName>
        <fullName evidence="19">Protein kinase domain-containing protein</fullName>
    </recommendedName>
</protein>
<dbReference type="SUPFAM" id="SSF47473">
    <property type="entry name" value="EF-hand"/>
    <property type="match status" value="1"/>
</dbReference>
<organism evidence="17 18">
    <name type="scientific">Hevea brasiliensis</name>
    <name type="common">Para rubber tree</name>
    <name type="synonym">Siphonia brasiliensis</name>
    <dbReference type="NCBI Taxonomy" id="3981"/>
    <lineage>
        <taxon>Eukaryota</taxon>
        <taxon>Viridiplantae</taxon>
        <taxon>Streptophyta</taxon>
        <taxon>Embryophyta</taxon>
        <taxon>Tracheophyta</taxon>
        <taxon>Spermatophyta</taxon>
        <taxon>Magnoliopsida</taxon>
        <taxon>eudicotyledons</taxon>
        <taxon>Gunneridae</taxon>
        <taxon>Pentapetalae</taxon>
        <taxon>rosids</taxon>
        <taxon>fabids</taxon>
        <taxon>Malpighiales</taxon>
        <taxon>Euphorbiaceae</taxon>
        <taxon>Crotonoideae</taxon>
        <taxon>Micrandreae</taxon>
        <taxon>Hevea</taxon>
    </lineage>
</organism>
<evidence type="ECO:0000256" key="11">
    <source>
        <dbReference type="ARBA" id="ARBA00023157"/>
    </source>
</evidence>
<reference evidence="17 18" key="1">
    <citation type="journal article" date="2020" name="Mol. Plant">
        <title>The Chromosome-Based Rubber Tree Genome Provides New Insights into Spurge Genome Evolution and Rubber Biosynthesis.</title>
        <authorList>
            <person name="Liu J."/>
            <person name="Shi C."/>
            <person name="Shi C.C."/>
            <person name="Li W."/>
            <person name="Zhang Q.J."/>
            <person name="Zhang Y."/>
            <person name="Li K."/>
            <person name="Lu H.F."/>
            <person name="Shi C."/>
            <person name="Zhu S.T."/>
            <person name="Xiao Z.Y."/>
            <person name="Nan H."/>
            <person name="Yue Y."/>
            <person name="Zhu X.G."/>
            <person name="Wu Y."/>
            <person name="Hong X.N."/>
            <person name="Fan G.Y."/>
            <person name="Tong Y."/>
            <person name="Zhang D."/>
            <person name="Mao C.L."/>
            <person name="Liu Y.L."/>
            <person name="Hao S.J."/>
            <person name="Liu W.Q."/>
            <person name="Lv M.Q."/>
            <person name="Zhang H.B."/>
            <person name="Liu Y."/>
            <person name="Hu-Tang G.R."/>
            <person name="Wang J.P."/>
            <person name="Wang J.H."/>
            <person name="Sun Y.H."/>
            <person name="Ni S.B."/>
            <person name="Chen W.B."/>
            <person name="Zhang X.C."/>
            <person name="Jiao Y.N."/>
            <person name="Eichler E.E."/>
            <person name="Li G.H."/>
            <person name="Liu X."/>
            <person name="Gao L.Z."/>
        </authorList>
    </citation>
    <scope>NUCLEOTIDE SEQUENCE [LARGE SCALE GENOMIC DNA]</scope>
    <source>
        <strain evidence="18">cv. GT1</strain>
        <tissue evidence="17">Leaf</tissue>
    </source>
</reference>
<dbReference type="CDD" id="cd00118">
    <property type="entry name" value="LysM"/>
    <property type="match status" value="1"/>
</dbReference>
<evidence type="ECO:0000313" key="17">
    <source>
        <dbReference type="EMBL" id="KAF2309959.1"/>
    </source>
</evidence>
<dbReference type="GO" id="GO:0043226">
    <property type="term" value="C:organelle"/>
    <property type="evidence" value="ECO:0007669"/>
    <property type="project" value="UniProtKB-ARBA"/>
</dbReference>
<dbReference type="PROSITE" id="PS50011">
    <property type="entry name" value="PROTEIN_KINASE_DOM"/>
    <property type="match status" value="1"/>
</dbReference>
<sequence length="791" mass="87426">MANTSVSKPSKWLPSSRGFKLISLHRIGSKPRSSHSKQSRPPKEEELQIVFRHFDSDGDGKISSEELGAYFTSVGESMSPENVQRVIKDFDTDGDNLLEFNDFARLVEGDNCIDDDLRRAFEVFEGDDKGGGCITARGLQGAFNRLGEAKSLEECVAMIRVFDLDGNGNYSANSALDCDSSDETGPSPAFLYTCNGQNKSCDAFLIFKSQPSYDAVPTISNLTSANKDELGRINNVTKFSKFPSNKEVIVPVHCSCLAQYYQANTTFQATSDNTTYYVVASQTYEGLSTCAALKRANEYGEFDLGFGVELQVPLRCACPTSTQIRSGMNYLLTYPLTIGDTVDNIAERFNTSAKSIIYANELEENSIIYPDTTILVPLQTKPTSSNTIIHEDPPNVSRPSASSPGDRTSKRELYEWIGIAAACSLLFLSIILAILLLLCKRRKNEVLETSHETEHALPKDLRIEIASVEQVLKVFGLDEVKKATENFSSKHRINGSVYWGEFGGEILAVKKMKRDVSKEVSILQRNHFNLIKLHGFCENLGCFYLVFEYMKNGSLREWLSDERSENNGSWSKRIQIALDVANGLYYLHSFTEPACVHNNIKSSNILLDSNLRAKIANFGHARAATRGTTTNAALTKRVEGTRGYMAPEYVQAGQVTPKIDVYAFGVVLLELITGKDAVFVQDGRETPLSTATVSILKKENAEAELALFINPSFLGSHEIKLALRLARVSLACLTHEPERRPGMGEVVSTLLKIQAGLENTKSLEVDSVDVETPQWCSSIGSTDWRAEAISK</sequence>
<keyword evidence="6" id="KW-0547">Nucleotide-binding</keyword>
<keyword evidence="5" id="KW-0677">Repeat</keyword>
<name>A0A6A6MDC2_HEVBR</name>
<dbReference type="Pfam" id="PF23473">
    <property type="entry name" value="LysM3_LYK4_5"/>
    <property type="match status" value="1"/>
</dbReference>
<dbReference type="InterPro" id="IPR000719">
    <property type="entry name" value="Prot_kinase_dom"/>
</dbReference>
<evidence type="ECO:0000256" key="5">
    <source>
        <dbReference type="ARBA" id="ARBA00022737"/>
    </source>
</evidence>
<dbReference type="InterPro" id="IPR002048">
    <property type="entry name" value="EF_hand_dom"/>
</dbReference>
<keyword evidence="9 13" id="KW-1133">Transmembrane helix</keyword>
<comment type="subcellular location">
    <subcellularLocation>
        <location evidence="1">Cell membrane</location>
        <topology evidence="1">Single-pass membrane protein</topology>
    </subcellularLocation>
</comment>
<keyword evidence="7" id="KW-0106">Calcium</keyword>
<evidence type="ECO:0000256" key="12">
    <source>
        <dbReference type="SAM" id="MobiDB-lite"/>
    </source>
</evidence>
<dbReference type="InterPro" id="IPR036779">
    <property type="entry name" value="LysM_dom_sf"/>
</dbReference>
<dbReference type="Pfam" id="PF23446">
    <property type="entry name" value="LysM1_NFP_LYK"/>
    <property type="match status" value="1"/>
</dbReference>
<dbReference type="InterPro" id="IPR056562">
    <property type="entry name" value="LysM2_CERK1_LYK3_4_5"/>
</dbReference>
<dbReference type="Pfam" id="PF00069">
    <property type="entry name" value="Pkinase"/>
    <property type="match status" value="1"/>
</dbReference>
<evidence type="ECO:0000313" key="18">
    <source>
        <dbReference type="Proteomes" id="UP000467840"/>
    </source>
</evidence>
<feature type="domain" description="EF-hand" evidence="15">
    <location>
        <begin position="42"/>
        <end position="77"/>
    </location>
</feature>
<dbReference type="Pfam" id="PF23472">
    <property type="entry name" value="LysM2_CERK1_LYK3_4_5"/>
    <property type="match status" value="1"/>
</dbReference>
<evidence type="ECO:0000256" key="4">
    <source>
        <dbReference type="ARBA" id="ARBA00022729"/>
    </source>
</evidence>
<dbReference type="PROSITE" id="PS51782">
    <property type="entry name" value="LYSM"/>
    <property type="match status" value="1"/>
</dbReference>
<dbReference type="InterPro" id="IPR018392">
    <property type="entry name" value="LysM"/>
</dbReference>
<dbReference type="Gene3D" id="3.10.350.10">
    <property type="entry name" value="LysM domain"/>
    <property type="match status" value="1"/>
</dbReference>
<evidence type="ECO:0000256" key="1">
    <source>
        <dbReference type="ARBA" id="ARBA00004162"/>
    </source>
</evidence>
<evidence type="ECO:0000256" key="3">
    <source>
        <dbReference type="ARBA" id="ARBA00022692"/>
    </source>
</evidence>
<dbReference type="Pfam" id="PF13833">
    <property type="entry name" value="EF-hand_8"/>
    <property type="match status" value="1"/>
</dbReference>
<evidence type="ECO:0008006" key="19">
    <source>
        <dbReference type="Google" id="ProtNLM"/>
    </source>
</evidence>
<dbReference type="PROSITE" id="PS50222">
    <property type="entry name" value="EF_HAND_2"/>
    <property type="match status" value="2"/>
</dbReference>
<dbReference type="InterPro" id="IPR018247">
    <property type="entry name" value="EF_Hand_1_Ca_BS"/>
</dbReference>
<evidence type="ECO:0000256" key="10">
    <source>
        <dbReference type="ARBA" id="ARBA00023136"/>
    </source>
</evidence>
<feature type="compositionally biased region" description="Polar residues" evidence="12">
    <location>
        <begin position="397"/>
        <end position="406"/>
    </location>
</feature>
<evidence type="ECO:0000256" key="13">
    <source>
        <dbReference type="SAM" id="Phobius"/>
    </source>
</evidence>
<dbReference type="GO" id="GO:0005524">
    <property type="term" value="F:ATP binding"/>
    <property type="evidence" value="ECO:0007669"/>
    <property type="project" value="UniProtKB-KW"/>
</dbReference>
<dbReference type="SUPFAM" id="SSF54106">
    <property type="entry name" value="LysM domain"/>
    <property type="match status" value="1"/>
</dbReference>
<keyword evidence="2" id="KW-1003">Cell membrane</keyword>
<accession>A0A6A6MDC2</accession>
<dbReference type="InterPro" id="IPR011009">
    <property type="entry name" value="Kinase-like_dom_sf"/>
</dbReference>
<evidence type="ECO:0000259" key="15">
    <source>
        <dbReference type="PROSITE" id="PS50222"/>
    </source>
</evidence>
<evidence type="ECO:0000259" key="14">
    <source>
        <dbReference type="PROSITE" id="PS50011"/>
    </source>
</evidence>
<dbReference type="Pfam" id="PF13499">
    <property type="entry name" value="EF-hand_7"/>
    <property type="match status" value="1"/>
</dbReference>
<feature type="domain" description="LysM" evidence="16">
    <location>
        <begin position="332"/>
        <end position="376"/>
    </location>
</feature>
<dbReference type="AlphaFoldDB" id="A0A6A6MDC2"/>
<dbReference type="PANTHER" id="PTHR45927">
    <property type="entry name" value="LYSM-DOMAIN RECEPTOR-LIKE KINASE-RELATED"/>
    <property type="match status" value="1"/>
</dbReference>
<feature type="domain" description="Protein kinase" evidence="14">
    <location>
        <begin position="466"/>
        <end position="757"/>
    </location>
</feature>
<feature type="region of interest" description="Disordered" evidence="12">
    <location>
        <begin position="385"/>
        <end position="407"/>
    </location>
</feature>
<evidence type="ECO:0000256" key="8">
    <source>
        <dbReference type="ARBA" id="ARBA00022840"/>
    </source>
</evidence>
<evidence type="ECO:0000256" key="9">
    <source>
        <dbReference type="ARBA" id="ARBA00022989"/>
    </source>
</evidence>
<keyword evidence="8" id="KW-0067">ATP-binding</keyword>
<dbReference type="SUPFAM" id="SSF56112">
    <property type="entry name" value="Protein kinase-like (PK-like)"/>
    <property type="match status" value="1"/>
</dbReference>
<dbReference type="GO" id="GO:0051707">
    <property type="term" value="P:response to other organism"/>
    <property type="evidence" value="ECO:0007669"/>
    <property type="project" value="UniProtKB-ARBA"/>
</dbReference>
<keyword evidence="4" id="KW-0732">Signal</keyword>
<feature type="domain" description="EF-hand" evidence="15">
    <location>
        <begin position="78"/>
        <end position="113"/>
    </location>
</feature>
<dbReference type="Proteomes" id="UP000467840">
    <property type="component" value="Chromosome 14"/>
</dbReference>
<keyword evidence="18" id="KW-1185">Reference proteome</keyword>
<dbReference type="Gene3D" id="1.10.510.10">
    <property type="entry name" value="Transferase(Phosphotransferase) domain 1"/>
    <property type="match status" value="1"/>
</dbReference>
<dbReference type="EMBL" id="JAAGAX010000006">
    <property type="protein sequence ID" value="KAF2309959.1"/>
    <property type="molecule type" value="Genomic_DNA"/>
</dbReference>
<dbReference type="GO" id="GO:0005509">
    <property type="term" value="F:calcium ion binding"/>
    <property type="evidence" value="ECO:0007669"/>
    <property type="project" value="InterPro"/>
</dbReference>
<evidence type="ECO:0000256" key="7">
    <source>
        <dbReference type="ARBA" id="ARBA00022837"/>
    </source>
</evidence>
<keyword evidence="3 13" id="KW-0812">Transmembrane</keyword>
<dbReference type="Gene3D" id="1.10.238.10">
    <property type="entry name" value="EF-hand"/>
    <property type="match status" value="2"/>
</dbReference>
<evidence type="ECO:0000256" key="2">
    <source>
        <dbReference type="ARBA" id="ARBA00022475"/>
    </source>
</evidence>
<dbReference type="PANTHER" id="PTHR45927:SF7">
    <property type="entry name" value="LYSM-DOMAIN RECEPTOR-LIKE KINASE"/>
    <property type="match status" value="1"/>
</dbReference>
<dbReference type="FunFam" id="1.10.510.10:FF:000468">
    <property type="entry name" value="PTI1-like tyrosine-protein kinase 3"/>
    <property type="match status" value="1"/>
</dbReference>
<evidence type="ECO:0000256" key="6">
    <source>
        <dbReference type="ARBA" id="ARBA00022741"/>
    </source>
</evidence>
<dbReference type="PROSITE" id="PS00018">
    <property type="entry name" value="EF_HAND_1"/>
    <property type="match status" value="2"/>
</dbReference>
<keyword evidence="10 13" id="KW-0472">Membrane</keyword>